<gene>
    <name evidence="4" type="ORF">WOB96_09970</name>
</gene>
<keyword evidence="1" id="KW-0479">Metal-binding</keyword>
<proteinExistence type="predicted"/>
<dbReference type="Proteomes" id="UP001446205">
    <property type="component" value="Unassembled WGS sequence"/>
</dbReference>
<dbReference type="RefSeq" id="WP_341371147.1">
    <property type="nucleotide sequence ID" value="NZ_JBBPCO010000009.1"/>
</dbReference>
<dbReference type="PANTHER" id="PTHR36305">
    <property type="entry name" value="PHOSPHATIDYLGLYCEROPHOSPHATASE A"/>
    <property type="match status" value="1"/>
</dbReference>
<dbReference type="InterPro" id="IPR026037">
    <property type="entry name" value="PgpA"/>
</dbReference>
<dbReference type="EMBL" id="JBBPCO010000009">
    <property type="protein sequence ID" value="MEK8090090.1"/>
    <property type="molecule type" value="Genomic_DNA"/>
</dbReference>
<evidence type="ECO:0000313" key="5">
    <source>
        <dbReference type="Proteomes" id="UP001446205"/>
    </source>
</evidence>
<keyword evidence="1" id="KW-0595">Phospholipid degradation</keyword>
<dbReference type="InterPro" id="IPR036681">
    <property type="entry name" value="PgpA-like_sf"/>
</dbReference>
<feature type="transmembrane region" description="Helical" evidence="2">
    <location>
        <begin position="97"/>
        <end position="121"/>
    </location>
</feature>
<comment type="cofactor">
    <cofactor evidence="1">
        <name>Mg(2+)</name>
        <dbReference type="ChEBI" id="CHEBI:18420"/>
    </cofactor>
</comment>
<evidence type="ECO:0000256" key="1">
    <source>
        <dbReference type="PIRNR" id="PIRNR006162"/>
    </source>
</evidence>
<keyword evidence="1" id="KW-0443">Lipid metabolism</keyword>
<dbReference type="EC" id="3.1.3.27" evidence="1"/>
<evidence type="ECO:0000256" key="2">
    <source>
        <dbReference type="SAM" id="Phobius"/>
    </source>
</evidence>
<keyword evidence="1" id="KW-1003">Cell membrane</keyword>
<comment type="function">
    <text evidence="1">Lipid phosphatase which dephosphorylates phosphatidylglycerophosphate (PGP) to phosphatidylglycerol (PG).</text>
</comment>
<feature type="transmembrane region" description="Helical" evidence="2">
    <location>
        <begin position="46"/>
        <end position="63"/>
    </location>
</feature>
<keyword evidence="1" id="KW-0442">Lipid degradation</keyword>
<reference evidence="4 5" key="1">
    <citation type="submission" date="2024-04" db="EMBL/GenBank/DDBJ databases">
        <authorList>
            <person name="Abashina T."/>
            <person name="Shaikin A."/>
        </authorList>
    </citation>
    <scope>NUCLEOTIDE SEQUENCE [LARGE SCALE GENOMIC DNA]</scope>
    <source>
        <strain evidence="4 5">AAFK</strain>
    </source>
</reference>
<organism evidence="4 5">
    <name type="scientific">Thermithiobacillus plumbiphilus</name>
    <dbReference type="NCBI Taxonomy" id="1729899"/>
    <lineage>
        <taxon>Bacteria</taxon>
        <taxon>Pseudomonadati</taxon>
        <taxon>Pseudomonadota</taxon>
        <taxon>Acidithiobacillia</taxon>
        <taxon>Acidithiobacillales</taxon>
        <taxon>Thermithiobacillaceae</taxon>
        <taxon>Thermithiobacillus</taxon>
    </lineage>
</organism>
<keyword evidence="1 2" id="KW-0812">Transmembrane</keyword>
<comment type="catalytic activity">
    <reaction evidence="1">
        <text>a 1,2-diacyl-sn-glycero-3-phospho-(1'-sn-glycero-3'-phosphate) + H2O = a 1,2-diacyl-sn-glycero-3-phospho-(1'-sn-glycerol) + phosphate</text>
        <dbReference type="Rhea" id="RHEA:33751"/>
        <dbReference type="ChEBI" id="CHEBI:15377"/>
        <dbReference type="ChEBI" id="CHEBI:43474"/>
        <dbReference type="ChEBI" id="CHEBI:60110"/>
        <dbReference type="ChEBI" id="CHEBI:64716"/>
        <dbReference type="EC" id="3.1.3.27"/>
    </reaction>
</comment>
<feature type="transmembrane region" description="Helical" evidence="2">
    <location>
        <begin position="12"/>
        <end position="39"/>
    </location>
</feature>
<sequence length="168" mass="18972">MNTSPRPSHWSHWLATGFGSGLVPWIPGTVGTITAIPLYLLLQPNWVLYTLVLIGMMMLGPWICARTAHDFGGVDTENIVRRLKLASDHQAIVWDEWVGLLITLWTVPFTIKSLVLGFVLFRFFDMVKPWPIYWFDRNVHGGLGTMLDDVLAGIGAALALHYLLPYWP</sequence>
<keyword evidence="2" id="KW-1133">Transmembrane helix</keyword>
<dbReference type="CDD" id="cd06971">
    <property type="entry name" value="PgpA"/>
    <property type="match status" value="1"/>
</dbReference>
<keyword evidence="1" id="KW-1208">Phospholipid metabolism</keyword>
<feature type="domain" description="YutG/PgpA" evidence="3">
    <location>
        <begin position="13"/>
        <end position="80"/>
    </location>
</feature>
<keyword evidence="5" id="KW-1185">Reference proteome</keyword>
<dbReference type="PIRSF" id="PIRSF006162">
    <property type="entry name" value="PgpA"/>
    <property type="match status" value="1"/>
</dbReference>
<feature type="transmembrane region" description="Helical" evidence="2">
    <location>
        <begin position="142"/>
        <end position="164"/>
    </location>
</feature>
<comment type="subcellular location">
    <subcellularLocation>
        <location evidence="1">Cell inner membrane</location>
        <topology evidence="1">Multi-pass membrane protein</topology>
    </subcellularLocation>
</comment>
<accession>A0ABU9DBL9</accession>
<comment type="pathway">
    <text evidence="1">Phospholipid metabolism; phosphatidylglycerol biosynthesis; phosphatidylglycerol from CDP-diacylglycerol: step 2/2.</text>
</comment>
<dbReference type="InterPro" id="IPR007686">
    <property type="entry name" value="YutG/PgpA"/>
</dbReference>
<keyword evidence="1" id="KW-0460">Magnesium</keyword>
<comment type="caution">
    <text evidence="4">The sequence shown here is derived from an EMBL/GenBank/DDBJ whole genome shotgun (WGS) entry which is preliminary data.</text>
</comment>
<keyword evidence="1" id="KW-0997">Cell inner membrane</keyword>
<dbReference type="SUPFAM" id="SSF101307">
    <property type="entry name" value="YutG-like"/>
    <property type="match status" value="1"/>
</dbReference>
<feature type="domain" description="YutG/PgpA" evidence="3">
    <location>
        <begin position="87"/>
        <end position="163"/>
    </location>
</feature>
<keyword evidence="1" id="KW-0378">Hydrolase</keyword>
<evidence type="ECO:0000313" key="4">
    <source>
        <dbReference type="EMBL" id="MEK8090090.1"/>
    </source>
</evidence>
<dbReference type="Pfam" id="PF04608">
    <property type="entry name" value="PgpA"/>
    <property type="match status" value="2"/>
</dbReference>
<dbReference type="PANTHER" id="PTHR36305:SF1">
    <property type="entry name" value="PHOSPHATIDYLGLYCEROPHOSPHATASE A"/>
    <property type="match status" value="1"/>
</dbReference>
<protein>
    <recommendedName>
        <fullName evidence="1">Phosphatidylglycerophosphatase A</fullName>
        <ecNumber evidence="1">3.1.3.27</ecNumber>
    </recommendedName>
    <alternativeName>
        <fullName evidence="1">Phosphatidylglycerolphosphate phosphatase A</fullName>
    </alternativeName>
</protein>
<keyword evidence="1 2" id="KW-0472">Membrane</keyword>
<evidence type="ECO:0000259" key="3">
    <source>
        <dbReference type="Pfam" id="PF04608"/>
    </source>
</evidence>
<name>A0ABU9DBL9_9PROT</name>